<dbReference type="AlphaFoldDB" id="M4VKH3"/>
<dbReference type="HOGENOM" id="CLU_065609_1_0_5"/>
<evidence type="ECO:0008006" key="3">
    <source>
        <dbReference type="Google" id="ProtNLM"/>
    </source>
</evidence>
<evidence type="ECO:0000313" key="2">
    <source>
        <dbReference type="Proteomes" id="UP000011932"/>
    </source>
</evidence>
<dbReference type="SUPFAM" id="SSF52833">
    <property type="entry name" value="Thioredoxin-like"/>
    <property type="match status" value="1"/>
</dbReference>
<dbReference type="STRING" id="349215.A11S_2184"/>
<dbReference type="OrthoDB" id="9808254at2"/>
<organism evidence="1 2">
    <name type="scientific">Micavibrio aeruginosavorus EPB</name>
    <dbReference type="NCBI Taxonomy" id="349215"/>
    <lineage>
        <taxon>Bacteria</taxon>
        <taxon>Pseudomonadati</taxon>
        <taxon>Bdellovibrionota</taxon>
        <taxon>Bdellovibrionia</taxon>
        <taxon>Bdellovibrionales</taxon>
        <taxon>Pseudobdellovibrionaceae</taxon>
        <taxon>Micavibrio</taxon>
    </lineage>
</organism>
<evidence type="ECO:0000313" key="1">
    <source>
        <dbReference type="EMBL" id="AGH98980.1"/>
    </source>
</evidence>
<accession>M4VKH3</accession>
<dbReference type="PANTHER" id="PTHR36057:SF1">
    <property type="entry name" value="LIPOPROTEIN LIPID ATTACHMENT SITE-LIKE PROTEIN, PUTATIVE (DUF1223)-RELATED"/>
    <property type="match status" value="1"/>
</dbReference>
<sequence length="239" mass="26039">MHTPAHAEPVVPAVPAVEVVAEDVPDRMGHGIVFLELFTSEQCPFCPEAERNFRDLLGQDGVMGFTCSVDYFSTGTDPLARPFCTARQDFYMDRIKTGPRYTPQLILNGVSHMSGHKIQDVAVALKGAQQNPATRLNIVAGSVDGQFDIILPAMTRGTDAKPYMLRMALVKKQMDDTKAPHTNQIRQLINGGDWNGGATAWTVTPPADPDADAFIVFVQDPETARIVAAGIEDLSRSSR</sequence>
<dbReference type="EMBL" id="CP003538">
    <property type="protein sequence ID" value="AGH98980.1"/>
    <property type="molecule type" value="Genomic_DNA"/>
</dbReference>
<dbReference type="InterPro" id="IPR010634">
    <property type="entry name" value="DUF1223"/>
</dbReference>
<proteinExistence type="predicted"/>
<reference evidence="1 2" key="1">
    <citation type="journal article" date="2013" name="ISME J.">
        <title>By their genes ye shall know them: genomic signatures of predatory bacteria.</title>
        <authorList>
            <person name="Pasternak Z."/>
            <person name="Pietrokovski S."/>
            <person name="Rotem O."/>
            <person name="Gophna U."/>
            <person name="Lurie-Weinberger M.N."/>
            <person name="Jurkevitch E."/>
        </authorList>
    </citation>
    <scope>NUCLEOTIDE SEQUENCE [LARGE SCALE GENOMIC DNA]</scope>
    <source>
        <strain evidence="1">EPB</strain>
    </source>
</reference>
<dbReference type="InterPro" id="IPR036249">
    <property type="entry name" value="Thioredoxin-like_sf"/>
</dbReference>
<dbReference type="RefSeq" id="WP_015468494.1">
    <property type="nucleotide sequence ID" value="NC_020812.1"/>
</dbReference>
<dbReference type="Proteomes" id="UP000011932">
    <property type="component" value="Chromosome"/>
</dbReference>
<dbReference type="Pfam" id="PF06764">
    <property type="entry name" value="DUF1223"/>
    <property type="match status" value="1"/>
</dbReference>
<dbReference type="PANTHER" id="PTHR36057">
    <property type="match status" value="1"/>
</dbReference>
<protein>
    <recommendedName>
        <fullName evidence="3">Thioredoxin-like fold domain-containing protein</fullName>
    </recommendedName>
</protein>
<dbReference type="KEGG" id="man:A11S_2184"/>
<name>M4VKH3_9BACT</name>
<gene>
    <name evidence="1" type="ORF">A11S_2184</name>
</gene>